<name>X0UKY5_9ZZZZ</name>
<evidence type="ECO:0000313" key="3">
    <source>
        <dbReference type="EMBL" id="GAG01003.1"/>
    </source>
</evidence>
<dbReference type="InterPro" id="IPR011042">
    <property type="entry name" value="6-blade_b-propeller_TolB-like"/>
</dbReference>
<comment type="caution">
    <text evidence="3">The sequence shown here is derived from an EMBL/GenBank/DDBJ whole genome shotgun (WGS) entry which is preliminary data.</text>
</comment>
<dbReference type="PANTHER" id="PTHR10907">
    <property type="entry name" value="REGUCALCIN"/>
    <property type="match status" value="1"/>
</dbReference>
<dbReference type="InterPro" id="IPR005511">
    <property type="entry name" value="SMP-30"/>
</dbReference>
<reference evidence="3" key="1">
    <citation type="journal article" date="2014" name="Front. Microbiol.">
        <title>High frequency of phylogenetically diverse reductive dehalogenase-homologous genes in deep subseafloor sedimentary metagenomes.</title>
        <authorList>
            <person name="Kawai M."/>
            <person name="Futagami T."/>
            <person name="Toyoda A."/>
            <person name="Takaki Y."/>
            <person name="Nishi S."/>
            <person name="Hori S."/>
            <person name="Arai W."/>
            <person name="Tsubouchi T."/>
            <person name="Morono Y."/>
            <person name="Uchiyama I."/>
            <person name="Ito T."/>
            <person name="Fujiyama A."/>
            <person name="Inagaki F."/>
            <person name="Takami H."/>
        </authorList>
    </citation>
    <scope>NUCLEOTIDE SEQUENCE</scope>
    <source>
        <strain evidence="3">Expedition CK06-06</strain>
    </source>
</reference>
<dbReference type="EMBL" id="BARS01023817">
    <property type="protein sequence ID" value="GAG01003.1"/>
    <property type="molecule type" value="Genomic_DNA"/>
</dbReference>
<proteinExistence type="inferred from homology"/>
<dbReference type="Pfam" id="PF08450">
    <property type="entry name" value="SGL"/>
    <property type="match status" value="1"/>
</dbReference>
<dbReference type="SUPFAM" id="SSF63829">
    <property type="entry name" value="Calcium-dependent phosphotriesterase"/>
    <property type="match status" value="1"/>
</dbReference>
<dbReference type="PANTHER" id="PTHR10907:SF47">
    <property type="entry name" value="REGUCALCIN"/>
    <property type="match status" value="1"/>
</dbReference>
<dbReference type="GO" id="GO:0019853">
    <property type="term" value="P:L-ascorbic acid biosynthetic process"/>
    <property type="evidence" value="ECO:0007669"/>
    <property type="project" value="TreeGrafter"/>
</dbReference>
<sequence>MKPELIADYQCVIGENPLWHPIEKQLYWTDIPTGRMFRYDPSTGEHEQFYQGQIVGGFTIQAGGTLLLFMARGAVKVWRNGELIDVLEEIPDERDSRFNDVIADPEGRVFCGTMPTKDRLGCLYQLQADGELIKLLDGIGISNGMGFTPDRKRMYYTDTSKRAIYVFDYDQNSGIIS</sequence>
<accession>X0UKY5</accession>
<feature type="non-terminal residue" evidence="3">
    <location>
        <position position="177"/>
    </location>
</feature>
<dbReference type="PRINTS" id="PR01790">
    <property type="entry name" value="SMP30FAMILY"/>
</dbReference>
<gene>
    <name evidence="3" type="ORF">S01H1_37898</name>
</gene>
<feature type="domain" description="SMP-30/Gluconolactonase/LRE-like region" evidence="2">
    <location>
        <begin position="14"/>
        <end position="176"/>
    </location>
</feature>
<comment type="similarity">
    <text evidence="1">Belongs to the SMP-30/CGR1 family.</text>
</comment>
<evidence type="ECO:0000256" key="1">
    <source>
        <dbReference type="ARBA" id="ARBA00008853"/>
    </source>
</evidence>
<evidence type="ECO:0000259" key="2">
    <source>
        <dbReference type="Pfam" id="PF08450"/>
    </source>
</evidence>
<dbReference type="GO" id="GO:0004341">
    <property type="term" value="F:gluconolactonase activity"/>
    <property type="evidence" value="ECO:0007669"/>
    <property type="project" value="TreeGrafter"/>
</dbReference>
<dbReference type="GO" id="GO:0005509">
    <property type="term" value="F:calcium ion binding"/>
    <property type="evidence" value="ECO:0007669"/>
    <property type="project" value="TreeGrafter"/>
</dbReference>
<dbReference type="Gene3D" id="2.120.10.30">
    <property type="entry name" value="TolB, C-terminal domain"/>
    <property type="match status" value="1"/>
</dbReference>
<dbReference type="InterPro" id="IPR013658">
    <property type="entry name" value="SGL"/>
</dbReference>
<dbReference type="AlphaFoldDB" id="X0UKY5"/>
<organism evidence="3">
    <name type="scientific">marine sediment metagenome</name>
    <dbReference type="NCBI Taxonomy" id="412755"/>
    <lineage>
        <taxon>unclassified sequences</taxon>
        <taxon>metagenomes</taxon>
        <taxon>ecological metagenomes</taxon>
    </lineage>
</organism>
<protein>
    <recommendedName>
        <fullName evidence="2">SMP-30/Gluconolactonase/LRE-like region domain-containing protein</fullName>
    </recommendedName>
</protein>